<keyword evidence="2" id="KW-1185">Reference proteome</keyword>
<dbReference type="EMBL" id="LSRX01001770">
    <property type="protein sequence ID" value="OLP77410.1"/>
    <property type="molecule type" value="Genomic_DNA"/>
</dbReference>
<gene>
    <name evidence="1" type="ORF">AK812_SmicGene42530</name>
</gene>
<evidence type="ECO:0000313" key="1">
    <source>
        <dbReference type="EMBL" id="OLP77410.1"/>
    </source>
</evidence>
<organism evidence="1 2">
    <name type="scientific">Symbiodinium microadriaticum</name>
    <name type="common">Dinoflagellate</name>
    <name type="synonym">Zooxanthella microadriatica</name>
    <dbReference type="NCBI Taxonomy" id="2951"/>
    <lineage>
        <taxon>Eukaryota</taxon>
        <taxon>Sar</taxon>
        <taxon>Alveolata</taxon>
        <taxon>Dinophyceae</taxon>
        <taxon>Suessiales</taxon>
        <taxon>Symbiodiniaceae</taxon>
        <taxon>Symbiodinium</taxon>
    </lineage>
</organism>
<proteinExistence type="predicted"/>
<name>A0A1Q9C3B9_SYMMI</name>
<dbReference type="Proteomes" id="UP000186817">
    <property type="component" value="Unassembled WGS sequence"/>
</dbReference>
<dbReference type="AlphaFoldDB" id="A0A1Q9C3B9"/>
<protein>
    <submittedName>
        <fullName evidence="1">Uncharacterized protein</fullName>
    </submittedName>
</protein>
<reference evidence="1 2" key="1">
    <citation type="submission" date="2016-02" db="EMBL/GenBank/DDBJ databases">
        <title>Genome analysis of coral dinoflagellate symbionts highlights evolutionary adaptations to a symbiotic lifestyle.</title>
        <authorList>
            <person name="Aranda M."/>
            <person name="Li Y."/>
            <person name="Liew Y.J."/>
            <person name="Baumgarten S."/>
            <person name="Simakov O."/>
            <person name="Wilson M."/>
            <person name="Piel J."/>
            <person name="Ashoor H."/>
            <person name="Bougouffa S."/>
            <person name="Bajic V.B."/>
            <person name="Ryu T."/>
            <person name="Ravasi T."/>
            <person name="Bayer T."/>
            <person name="Micklem G."/>
            <person name="Kim H."/>
            <person name="Bhak J."/>
            <person name="Lajeunesse T.C."/>
            <person name="Voolstra C.R."/>
        </authorList>
    </citation>
    <scope>NUCLEOTIDE SEQUENCE [LARGE SCALE GENOMIC DNA]</scope>
    <source>
        <strain evidence="1 2">CCMP2467</strain>
    </source>
</reference>
<evidence type="ECO:0000313" key="2">
    <source>
        <dbReference type="Proteomes" id="UP000186817"/>
    </source>
</evidence>
<accession>A0A1Q9C3B9</accession>
<comment type="caution">
    <text evidence="1">The sequence shown here is derived from an EMBL/GenBank/DDBJ whole genome shotgun (WGS) entry which is preliminary data.</text>
</comment>
<sequence>MAVTRQGTPVGFAVEGWIFEVRDDERQREEETQTASFPATTVEVSRRQPQRDLFWLSRAEAAWANWHLRLRVWARTPAASSFSDAVGCESHRLLEMIKGVAPVGCFSERAAVRFCVHRHWDAREQTHVVGGRDFTLAL</sequence>